<keyword evidence="2" id="KW-0732">Signal</keyword>
<comment type="caution">
    <text evidence="3">The sequence shown here is derived from an EMBL/GenBank/DDBJ whole genome shotgun (WGS) entry which is preliminary data.</text>
</comment>
<keyword evidence="3" id="KW-0635">Pregnancy</keyword>
<name>A0AAD9F5P7_DISEL</name>
<evidence type="ECO:0000313" key="3">
    <source>
        <dbReference type="EMBL" id="KAK1889161.1"/>
    </source>
</evidence>
<dbReference type="Proteomes" id="UP001228049">
    <property type="component" value="Unassembled WGS sequence"/>
</dbReference>
<dbReference type="EMBL" id="JASDAP010000017">
    <property type="protein sequence ID" value="KAK1889161.1"/>
    <property type="molecule type" value="Genomic_DNA"/>
</dbReference>
<organism evidence="3 4">
    <name type="scientific">Dissostichus eleginoides</name>
    <name type="common">Patagonian toothfish</name>
    <name type="synonym">Dissostichus amissus</name>
    <dbReference type="NCBI Taxonomy" id="100907"/>
    <lineage>
        <taxon>Eukaryota</taxon>
        <taxon>Metazoa</taxon>
        <taxon>Chordata</taxon>
        <taxon>Craniata</taxon>
        <taxon>Vertebrata</taxon>
        <taxon>Euteleostomi</taxon>
        <taxon>Actinopterygii</taxon>
        <taxon>Neopterygii</taxon>
        <taxon>Teleostei</taxon>
        <taxon>Neoteleostei</taxon>
        <taxon>Acanthomorphata</taxon>
        <taxon>Eupercaria</taxon>
        <taxon>Perciformes</taxon>
        <taxon>Notothenioidei</taxon>
        <taxon>Nototheniidae</taxon>
        <taxon>Dissostichus</taxon>
    </lineage>
</organism>
<feature type="signal peptide" evidence="2">
    <location>
        <begin position="1"/>
        <end position="24"/>
    </location>
</feature>
<sequence length="129" mass="14970">MSEFRRIMMFSFLMLLLHFPAADVKDHFRIVRAGDEVTLPFENVIHDQDECERTTWTFSDSSSSVTLFEDGQIHKDAKAKPDRLRVTENCSLVIKKVTEEDAGLYTEHKHESNRKLSRTRIGPKDLSRS</sequence>
<evidence type="ECO:0000256" key="1">
    <source>
        <dbReference type="SAM" id="MobiDB-lite"/>
    </source>
</evidence>
<keyword evidence="4" id="KW-1185">Reference proteome</keyword>
<dbReference type="SUPFAM" id="SSF48726">
    <property type="entry name" value="Immunoglobulin"/>
    <property type="match status" value="1"/>
</dbReference>
<accession>A0AAD9F5P7</accession>
<dbReference type="Gene3D" id="2.60.40.10">
    <property type="entry name" value="Immunoglobulins"/>
    <property type="match status" value="1"/>
</dbReference>
<protein>
    <submittedName>
        <fullName evidence="3">Pregnancy-specific beta-1-glycoprotein 5</fullName>
    </submittedName>
</protein>
<dbReference type="InterPro" id="IPR013783">
    <property type="entry name" value="Ig-like_fold"/>
</dbReference>
<proteinExistence type="predicted"/>
<evidence type="ECO:0000313" key="4">
    <source>
        <dbReference type="Proteomes" id="UP001228049"/>
    </source>
</evidence>
<feature type="region of interest" description="Disordered" evidence="1">
    <location>
        <begin position="104"/>
        <end position="129"/>
    </location>
</feature>
<feature type="chain" id="PRO_5041992490" evidence="2">
    <location>
        <begin position="25"/>
        <end position="129"/>
    </location>
</feature>
<dbReference type="InterPro" id="IPR036179">
    <property type="entry name" value="Ig-like_dom_sf"/>
</dbReference>
<dbReference type="PANTHER" id="PTHR11422:SF11">
    <property type="entry name" value="IG-LIKE DOMAIN-CONTAINING PROTEIN"/>
    <property type="match status" value="1"/>
</dbReference>
<dbReference type="PANTHER" id="PTHR11422">
    <property type="entry name" value="T-CELL SURFACE GLYCOPROTEIN CD4"/>
    <property type="match status" value="1"/>
</dbReference>
<dbReference type="AlphaFoldDB" id="A0AAD9F5P7"/>
<evidence type="ECO:0000256" key="2">
    <source>
        <dbReference type="SAM" id="SignalP"/>
    </source>
</evidence>
<reference evidence="3" key="1">
    <citation type="submission" date="2023-04" db="EMBL/GenBank/DDBJ databases">
        <title>Chromosome-level genome of Chaenocephalus aceratus.</title>
        <authorList>
            <person name="Park H."/>
        </authorList>
    </citation>
    <scope>NUCLEOTIDE SEQUENCE</scope>
    <source>
        <strain evidence="3">DE</strain>
        <tissue evidence="3">Muscle</tissue>
    </source>
</reference>
<gene>
    <name evidence="3" type="ORF">KUDE01_013839</name>
</gene>